<dbReference type="EMBL" id="JABZFV010000001">
    <property type="protein sequence ID" value="MBF0934097.1"/>
    <property type="molecule type" value="Genomic_DNA"/>
</dbReference>
<gene>
    <name evidence="1" type="ORF">HXK00_00455</name>
</gene>
<reference evidence="1" key="1">
    <citation type="submission" date="2020-04" db="EMBL/GenBank/DDBJ databases">
        <title>Deep metagenomics examines the oral microbiome during advanced dental caries in children, revealing novel taxa and co-occurrences with host molecules.</title>
        <authorList>
            <person name="Baker J.L."/>
            <person name="Morton J.T."/>
            <person name="Dinis M."/>
            <person name="Alvarez R."/>
            <person name="Tran N.C."/>
            <person name="Knight R."/>
            <person name="Edlund A."/>
        </authorList>
    </citation>
    <scope>NUCLEOTIDE SEQUENCE</scope>
    <source>
        <strain evidence="1">JCVI_23_bin.16</strain>
    </source>
</reference>
<accession>A0A929MN05</accession>
<evidence type="ECO:0000313" key="2">
    <source>
        <dbReference type="Proteomes" id="UP000757900"/>
    </source>
</evidence>
<sequence>MRHKILGTPGDDRLIIVRTYPETELEKRWFSEYSPVESLYTTWYQRHDGSYGIAAVDQTPAEKKIKIDVVPAVCFGDESDRGLYPYVGNVIEELVFCNMEQSDDASGFRLRIATAAEDIIGDILFDRGYSINLEKYLELGSEEYYIVSSNVRLKLFFECNSEEGASVSLQGVTGYILEKFNGLDRPESNISTEMKEQIFHLLKLDDADKTEQP</sequence>
<comment type="caution">
    <text evidence="1">The sequence shown here is derived from an EMBL/GenBank/DDBJ whole genome shotgun (WGS) entry which is preliminary data.</text>
</comment>
<protein>
    <submittedName>
        <fullName evidence="1">Uncharacterized protein</fullName>
    </submittedName>
</protein>
<name>A0A929MN05_ABIDE</name>
<dbReference type="AlphaFoldDB" id="A0A929MN05"/>
<proteinExistence type="predicted"/>
<evidence type="ECO:0000313" key="1">
    <source>
        <dbReference type="EMBL" id="MBF0934097.1"/>
    </source>
</evidence>
<dbReference type="Proteomes" id="UP000757900">
    <property type="component" value="Unassembled WGS sequence"/>
</dbReference>
<organism evidence="1 2">
    <name type="scientific">Abiotrophia defectiva</name>
    <name type="common">Streptococcus defectivus</name>
    <dbReference type="NCBI Taxonomy" id="46125"/>
    <lineage>
        <taxon>Bacteria</taxon>
        <taxon>Bacillati</taxon>
        <taxon>Bacillota</taxon>
        <taxon>Bacilli</taxon>
        <taxon>Lactobacillales</taxon>
        <taxon>Aerococcaceae</taxon>
        <taxon>Abiotrophia</taxon>
    </lineage>
</organism>